<reference evidence="4 5" key="1">
    <citation type="submission" date="2016-10" db="EMBL/GenBank/DDBJ databases">
        <authorList>
            <person name="de Groot N.N."/>
        </authorList>
    </citation>
    <scope>NUCLEOTIDE SEQUENCE [LARGE SCALE GENOMIC DNA]</scope>
    <source>
        <strain evidence="4 5">CGMCC 1.7659</strain>
    </source>
</reference>
<keyword evidence="1" id="KW-0732">Signal</keyword>
<feature type="domain" description="Glucose/Sorbosone dehydrogenase" evidence="2">
    <location>
        <begin position="38"/>
        <end position="191"/>
    </location>
</feature>
<sequence length="568" mass="61397">MRWRPWLFLLPALAPAGAIAQSWPTPNFRHTVAIAGRNQPTQLRFAHDGRVFVAEKSGALWMYRNLLDTAPEQIANLAEIVHQYQDRGLLGLALDPRFPERPYLYVLYSFNGGLFADSPPRWPATSCPNPTADFAGCVISGRLSRLTLAGNLATDEHVLIEDWYQQYPSHSVGTVRFGADGFLYVGGGDGASYLGGDWGQRGNPDWPDQRSPVDQGGALRAQGLEVEKLYTDQVWLNGTIARVDPASGDGAPGNPLANVPGATPNARRILAYGLRNPFRFTMRPGTSEVWIGDVGWRTWEEINVIPDPADGSALRNFGWPCFENHGHVSEYTLRPLCLSLYAGGDSGGRTPASPPFYAYQHTSGNAISGIAFYPGGTYPAEYRNALFFADYTFNRIWVIRDTNGDGRPDPVPDSGAEVFGQSSLPVVDLTTGPGGDLFYVDIDNGRIVRISWDADTANRNLAPSAAIALDDDSDSEGPPRTIEFTAANSIDPESQALTYAWDLDGDGDFDDATGVSASRDYVAGGPAPELISVSVRVTDSSGAADVARTIVTVARDPLFSDGFDAADP</sequence>
<dbReference type="InterPro" id="IPR000601">
    <property type="entry name" value="PKD_dom"/>
</dbReference>
<dbReference type="InterPro" id="IPR012938">
    <property type="entry name" value="Glc/Sorbosone_DH"/>
</dbReference>
<name>A0A1I5AMD4_9GAMM</name>
<feature type="domain" description="PKD" evidence="3">
    <location>
        <begin position="462"/>
        <end position="550"/>
    </location>
</feature>
<dbReference type="Pfam" id="PF18911">
    <property type="entry name" value="PKD_4"/>
    <property type="match status" value="1"/>
</dbReference>
<dbReference type="RefSeq" id="WP_092410580.1">
    <property type="nucleotide sequence ID" value="NZ_FOVF01000040.1"/>
</dbReference>
<evidence type="ECO:0000259" key="3">
    <source>
        <dbReference type="Pfam" id="PF18911"/>
    </source>
</evidence>
<evidence type="ECO:0000259" key="2">
    <source>
        <dbReference type="Pfam" id="PF07995"/>
    </source>
</evidence>
<organism evidence="4 5">
    <name type="scientific">Dokdonella immobilis</name>
    <dbReference type="NCBI Taxonomy" id="578942"/>
    <lineage>
        <taxon>Bacteria</taxon>
        <taxon>Pseudomonadati</taxon>
        <taxon>Pseudomonadota</taxon>
        <taxon>Gammaproteobacteria</taxon>
        <taxon>Lysobacterales</taxon>
        <taxon>Rhodanobacteraceae</taxon>
        <taxon>Dokdonella</taxon>
    </lineage>
</organism>
<dbReference type="PANTHER" id="PTHR19328">
    <property type="entry name" value="HEDGEHOG-INTERACTING PROTEIN"/>
    <property type="match status" value="1"/>
</dbReference>
<dbReference type="AlphaFoldDB" id="A0A1I5AMD4"/>
<dbReference type="EMBL" id="FOVF01000040">
    <property type="protein sequence ID" value="SFN63631.1"/>
    <property type="molecule type" value="Genomic_DNA"/>
</dbReference>
<dbReference type="STRING" id="578942.SAMN05216289_1408"/>
<feature type="signal peptide" evidence="1">
    <location>
        <begin position="1"/>
        <end position="20"/>
    </location>
</feature>
<feature type="chain" id="PRO_5011636114" evidence="1">
    <location>
        <begin position="21"/>
        <end position="568"/>
    </location>
</feature>
<proteinExistence type="predicted"/>
<dbReference type="Gene3D" id="2.120.10.30">
    <property type="entry name" value="TolB, C-terminal domain"/>
    <property type="match status" value="1"/>
</dbReference>
<gene>
    <name evidence="4" type="ORF">SAMN05216289_1408</name>
</gene>
<evidence type="ECO:0000313" key="4">
    <source>
        <dbReference type="EMBL" id="SFN63631.1"/>
    </source>
</evidence>
<dbReference type="InterPro" id="IPR013783">
    <property type="entry name" value="Ig-like_fold"/>
</dbReference>
<keyword evidence="5" id="KW-1185">Reference proteome</keyword>
<dbReference type="Gene3D" id="2.60.40.10">
    <property type="entry name" value="Immunoglobulins"/>
    <property type="match status" value="1"/>
</dbReference>
<evidence type="ECO:0000313" key="5">
    <source>
        <dbReference type="Proteomes" id="UP000198575"/>
    </source>
</evidence>
<dbReference type="OrthoDB" id="9770043at2"/>
<protein>
    <submittedName>
        <fullName evidence="4">Glucose/arabinose dehydrogenase, beta-propeller fold</fullName>
    </submittedName>
</protein>
<dbReference type="PANTHER" id="PTHR19328:SF13">
    <property type="entry name" value="HIPL1 PROTEIN"/>
    <property type="match status" value="1"/>
</dbReference>
<dbReference type="Proteomes" id="UP000198575">
    <property type="component" value="Unassembled WGS sequence"/>
</dbReference>
<evidence type="ECO:0000256" key="1">
    <source>
        <dbReference type="SAM" id="SignalP"/>
    </source>
</evidence>
<dbReference type="SUPFAM" id="SSF50952">
    <property type="entry name" value="Soluble quinoprotein glucose dehydrogenase"/>
    <property type="match status" value="1"/>
</dbReference>
<feature type="domain" description="Glucose/Sorbosone dehydrogenase" evidence="2">
    <location>
        <begin position="236"/>
        <end position="449"/>
    </location>
</feature>
<dbReference type="InterPro" id="IPR011042">
    <property type="entry name" value="6-blade_b-propeller_TolB-like"/>
</dbReference>
<dbReference type="InterPro" id="IPR011041">
    <property type="entry name" value="Quinoprot_gluc/sorb_DH_b-prop"/>
</dbReference>
<dbReference type="Pfam" id="PF07995">
    <property type="entry name" value="GSDH"/>
    <property type="match status" value="2"/>
</dbReference>
<accession>A0A1I5AMD4</accession>